<dbReference type="Proteomes" id="UP000276133">
    <property type="component" value="Unassembled WGS sequence"/>
</dbReference>
<proteinExistence type="predicted"/>
<organism evidence="1 2">
    <name type="scientific">Brachionus plicatilis</name>
    <name type="common">Marine rotifer</name>
    <name type="synonym">Brachionus muelleri</name>
    <dbReference type="NCBI Taxonomy" id="10195"/>
    <lineage>
        <taxon>Eukaryota</taxon>
        <taxon>Metazoa</taxon>
        <taxon>Spiralia</taxon>
        <taxon>Gnathifera</taxon>
        <taxon>Rotifera</taxon>
        <taxon>Eurotatoria</taxon>
        <taxon>Monogononta</taxon>
        <taxon>Pseudotrocha</taxon>
        <taxon>Ploima</taxon>
        <taxon>Brachionidae</taxon>
        <taxon>Brachionus</taxon>
    </lineage>
</organism>
<protein>
    <submittedName>
        <fullName evidence="1">Uncharacterized protein</fullName>
    </submittedName>
</protein>
<reference evidence="1 2" key="1">
    <citation type="journal article" date="2018" name="Sci. Rep.">
        <title>Genomic signatures of local adaptation to the degree of environmental predictability in rotifers.</title>
        <authorList>
            <person name="Franch-Gras L."/>
            <person name="Hahn C."/>
            <person name="Garcia-Roger E.M."/>
            <person name="Carmona M.J."/>
            <person name="Serra M."/>
            <person name="Gomez A."/>
        </authorList>
    </citation>
    <scope>NUCLEOTIDE SEQUENCE [LARGE SCALE GENOMIC DNA]</scope>
    <source>
        <strain evidence="1">HYR1</strain>
    </source>
</reference>
<dbReference type="EMBL" id="REGN01006093">
    <property type="protein sequence ID" value="RNA10940.1"/>
    <property type="molecule type" value="Genomic_DNA"/>
</dbReference>
<dbReference type="AlphaFoldDB" id="A0A3M7QHW6"/>
<sequence>MKLKSDISYISLKKKLFKNIKNMRSYEIKINTFMNLSVSFIIPFKMVTNLEKIIWKVSDSIGTLCSKQNQIFLIIYFLDRVRFETGLCISIISLSSTLFGY</sequence>
<evidence type="ECO:0000313" key="2">
    <source>
        <dbReference type="Proteomes" id="UP000276133"/>
    </source>
</evidence>
<comment type="caution">
    <text evidence="1">The sequence shown here is derived from an EMBL/GenBank/DDBJ whole genome shotgun (WGS) entry which is preliminary data.</text>
</comment>
<name>A0A3M7QHW6_BRAPC</name>
<accession>A0A3M7QHW6</accession>
<evidence type="ECO:0000313" key="1">
    <source>
        <dbReference type="EMBL" id="RNA10940.1"/>
    </source>
</evidence>
<gene>
    <name evidence="1" type="ORF">BpHYR1_022571</name>
</gene>
<keyword evidence="2" id="KW-1185">Reference proteome</keyword>